<dbReference type="GO" id="GO:0004342">
    <property type="term" value="F:glucosamine-6-phosphate deaminase activity"/>
    <property type="evidence" value="ECO:0007669"/>
    <property type="project" value="UniProtKB-UniRule"/>
</dbReference>
<reference evidence="6 7" key="1">
    <citation type="submission" date="2019-03" db="EMBL/GenBank/DDBJ databases">
        <title>Genomic Encyclopedia of Type Strains, Phase IV (KMG-IV): sequencing the most valuable type-strain genomes for metagenomic binning, comparative biology and taxonomic classification.</title>
        <authorList>
            <person name="Goeker M."/>
        </authorList>
    </citation>
    <scope>NUCLEOTIDE SEQUENCE [LARGE SCALE GENOMIC DNA]</scope>
    <source>
        <strain evidence="6 7">DSM 28867</strain>
    </source>
</reference>
<dbReference type="Pfam" id="PF01182">
    <property type="entry name" value="Glucosamine_iso"/>
    <property type="match status" value="1"/>
</dbReference>
<proteinExistence type="inferred from homology"/>
<feature type="active site" description="For ring-opening step" evidence="4">
    <location>
        <position position="139"/>
    </location>
</feature>
<sequence length="238" mass="25902">MKIIVCKDSNEVAKKAYEVMKDVVVNKPNAVLGLATGSSPIGLYNEMIADYKAGNVSYKDVSSFNLDEYVGIPKDHPESYETFMHKQLFDHIDINPANTHLPYGDTQADCDAYEKAMSDVSVDIQVLGIGRNGHIGFNEPGTSFDSLTHIVDLQEKTIEDNARFFDGNMDLVPKKAITMGIATIMKAKKILLVATGEGKADAVAAMKNGPITEDMPASILQKHDDCVVFVDEAAASKL</sequence>
<comment type="pathway">
    <text evidence="4">Amino-sugar metabolism; N-acetylneuraminate degradation; D-fructose 6-phosphate from N-acetylneuraminate: step 5/5.</text>
</comment>
<comment type="similarity">
    <text evidence="4">Belongs to the glucosamine/galactosamine-6-phosphate isomerase family. NagB subfamily.</text>
</comment>
<protein>
    <recommendedName>
        <fullName evidence="4">Glucosamine-6-phosphate deaminase</fullName>
        <ecNumber evidence="4">3.5.99.6</ecNumber>
    </recommendedName>
    <alternativeName>
        <fullName evidence="4">GlcN6P deaminase</fullName>
        <shortName evidence="4">GNPDA</shortName>
    </alternativeName>
    <alternativeName>
        <fullName evidence="4">Glucosamine-6-phosphate isomerase</fullName>
    </alternativeName>
</protein>
<feature type="domain" description="Glucosamine/galactosamine-6-phosphate isomerase" evidence="5">
    <location>
        <begin position="10"/>
        <end position="225"/>
    </location>
</feature>
<feature type="active site" description="Proton acceptor; for enolization step" evidence="4">
    <location>
        <position position="67"/>
    </location>
</feature>
<comment type="caution">
    <text evidence="6">The sequence shown here is derived from an EMBL/GenBank/DDBJ whole genome shotgun (WGS) entry which is preliminary data.</text>
</comment>
<dbReference type="Gene3D" id="3.40.50.1360">
    <property type="match status" value="1"/>
</dbReference>
<dbReference type="SUPFAM" id="SSF100950">
    <property type="entry name" value="NagB/RpiA/CoA transferase-like"/>
    <property type="match status" value="1"/>
</dbReference>
<dbReference type="OrthoDB" id="9791139at2"/>
<evidence type="ECO:0000259" key="5">
    <source>
        <dbReference type="Pfam" id="PF01182"/>
    </source>
</evidence>
<dbReference type="CDD" id="cd01399">
    <property type="entry name" value="GlcN6P_deaminase"/>
    <property type="match status" value="1"/>
</dbReference>
<dbReference type="EMBL" id="SODD01000002">
    <property type="protein sequence ID" value="TDW26030.1"/>
    <property type="molecule type" value="Genomic_DNA"/>
</dbReference>
<dbReference type="InterPro" id="IPR006148">
    <property type="entry name" value="Glc/Gal-6P_isomerase"/>
</dbReference>
<keyword evidence="2 4" id="KW-0378">Hydrolase</keyword>
<evidence type="ECO:0000256" key="2">
    <source>
        <dbReference type="ARBA" id="ARBA00022801"/>
    </source>
</evidence>
<organism evidence="6 7">
    <name type="scientific">Breznakia blatticola</name>
    <dbReference type="NCBI Taxonomy" id="1754012"/>
    <lineage>
        <taxon>Bacteria</taxon>
        <taxon>Bacillati</taxon>
        <taxon>Bacillota</taxon>
        <taxon>Erysipelotrichia</taxon>
        <taxon>Erysipelotrichales</taxon>
        <taxon>Erysipelotrichaceae</taxon>
        <taxon>Breznakia</taxon>
    </lineage>
</organism>
<dbReference type="EC" id="3.5.99.6" evidence="4"/>
<dbReference type="AlphaFoldDB" id="A0A4R8AC10"/>
<dbReference type="GO" id="GO:0006043">
    <property type="term" value="P:glucosamine catabolic process"/>
    <property type="evidence" value="ECO:0007669"/>
    <property type="project" value="TreeGrafter"/>
</dbReference>
<dbReference type="HAMAP" id="MF_01241">
    <property type="entry name" value="GlcN6P_deamin"/>
    <property type="match status" value="1"/>
</dbReference>
<evidence type="ECO:0000256" key="1">
    <source>
        <dbReference type="ARBA" id="ARBA00000644"/>
    </source>
</evidence>
<comment type="function">
    <text evidence="4">Catalyzes the reversible isomerization-deamination of glucosamine 6-phosphate (GlcN6P) to form fructose 6-phosphate (Fru6P) and ammonium ion.</text>
</comment>
<dbReference type="NCBIfam" id="TIGR00502">
    <property type="entry name" value="nagB"/>
    <property type="match status" value="1"/>
</dbReference>
<evidence type="ECO:0000256" key="3">
    <source>
        <dbReference type="ARBA" id="ARBA00023277"/>
    </source>
</evidence>
<dbReference type="GO" id="GO:0006046">
    <property type="term" value="P:N-acetylglucosamine catabolic process"/>
    <property type="evidence" value="ECO:0007669"/>
    <property type="project" value="UniProtKB-UniRule"/>
</dbReference>
<dbReference type="InterPro" id="IPR037171">
    <property type="entry name" value="NagB/RpiA_transferase-like"/>
</dbReference>
<evidence type="ECO:0000313" key="7">
    <source>
        <dbReference type="Proteomes" id="UP000294743"/>
    </source>
</evidence>
<keyword evidence="7" id="KW-1185">Reference proteome</keyword>
<keyword evidence="3 4" id="KW-0119">Carbohydrate metabolism</keyword>
<accession>A0A4R8AC10</accession>
<gene>
    <name evidence="4" type="primary">nagB</name>
    <name evidence="6" type="ORF">EDD63_10251</name>
</gene>
<dbReference type="UniPathway" id="UPA00629">
    <property type="reaction ID" value="UER00684"/>
</dbReference>
<feature type="active site" description="Proton acceptor; for ring-opening step" evidence="4">
    <location>
        <position position="134"/>
    </location>
</feature>
<feature type="active site" description="For ring-opening step" evidence="4">
    <location>
        <position position="132"/>
    </location>
</feature>
<dbReference type="Proteomes" id="UP000294743">
    <property type="component" value="Unassembled WGS sequence"/>
</dbReference>
<dbReference type="GO" id="GO:0005975">
    <property type="term" value="P:carbohydrate metabolic process"/>
    <property type="evidence" value="ECO:0007669"/>
    <property type="project" value="InterPro"/>
</dbReference>
<evidence type="ECO:0000313" key="6">
    <source>
        <dbReference type="EMBL" id="TDW26030.1"/>
    </source>
</evidence>
<dbReference type="PANTHER" id="PTHR11280:SF5">
    <property type="entry name" value="GLUCOSAMINE-6-PHOSPHATE ISOMERASE"/>
    <property type="match status" value="1"/>
</dbReference>
<evidence type="ECO:0000256" key="4">
    <source>
        <dbReference type="HAMAP-Rule" id="MF_01241"/>
    </source>
</evidence>
<dbReference type="GO" id="GO:0005737">
    <property type="term" value="C:cytoplasm"/>
    <property type="evidence" value="ECO:0007669"/>
    <property type="project" value="TreeGrafter"/>
</dbReference>
<comment type="catalytic activity">
    <reaction evidence="1 4">
        <text>alpha-D-glucosamine 6-phosphate + H2O = beta-D-fructose 6-phosphate + NH4(+)</text>
        <dbReference type="Rhea" id="RHEA:12172"/>
        <dbReference type="ChEBI" id="CHEBI:15377"/>
        <dbReference type="ChEBI" id="CHEBI:28938"/>
        <dbReference type="ChEBI" id="CHEBI:57634"/>
        <dbReference type="ChEBI" id="CHEBI:75989"/>
        <dbReference type="EC" id="3.5.99.6"/>
    </reaction>
</comment>
<dbReference type="PANTHER" id="PTHR11280">
    <property type="entry name" value="GLUCOSAMINE-6-PHOSPHATE ISOMERASE"/>
    <property type="match status" value="1"/>
</dbReference>
<dbReference type="GO" id="GO:0042802">
    <property type="term" value="F:identical protein binding"/>
    <property type="evidence" value="ECO:0007669"/>
    <property type="project" value="TreeGrafter"/>
</dbReference>
<dbReference type="RefSeq" id="WP_134167593.1">
    <property type="nucleotide sequence ID" value="NZ_SODD01000002.1"/>
</dbReference>
<dbReference type="InterPro" id="IPR004547">
    <property type="entry name" value="Glucosamine6P_isomerase"/>
</dbReference>
<dbReference type="FunFam" id="3.40.50.1360:FF:000003">
    <property type="entry name" value="Glucosamine-6-phosphate deaminase"/>
    <property type="match status" value="1"/>
</dbReference>
<dbReference type="GO" id="GO:0019262">
    <property type="term" value="P:N-acetylneuraminate catabolic process"/>
    <property type="evidence" value="ECO:0007669"/>
    <property type="project" value="UniProtKB-UniRule"/>
</dbReference>
<comment type="caution">
    <text evidence="4">Lacks conserved residue(s) required for the propagation of feature annotation.</text>
</comment>
<name>A0A4R8AC10_9FIRM</name>